<feature type="compositionally biased region" description="Low complexity" evidence="8">
    <location>
        <begin position="7"/>
        <end position="25"/>
    </location>
</feature>
<feature type="compositionally biased region" description="Acidic residues" evidence="8">
    <location>
        <begin position="71"/>
        <end position="135"/>
    </location>
</feature>
<dbReference type="InterPro" id="IPR012953">
    <property type="entry name" value="BOP1_N_dom"/>
</dbReference>
<keyword evidence="1 6" id="KW-0690">Ribosome biogenesis</keyword>
<comment type="subcellular location">
    <subcellularLocation>
        <location evidence="6">Nucleus</location>
        <location evidence="6">Nucleolus</location>
    </subcellularLocation>
    <subcellularLocation>
        <location evidence="6">Nucleus</location>
        <location evidence="6">Nucleoplasm</location>
    </subcellularLocation>
</comment>
<feature type="region of interest" description="Disordered" evidence="8">
    <location>
        <begin position="1"/>
        <end position="184"/>
    </location>
</feature>
<evidence type="ECO:0000256" key="7">
    <source>
        <dbReference type="PROSITE-ProRule" id="PRU00221"/>
    </source>
</evidence>
<evidence type="ECO:0000256" key="5">
    <source>
        <dbReference type="ARBA" id="ARBA00023242"/>
    </source>
</evidence>
<name>A0AB34JL95_PRYPA</name>
<dbReference type="SMART" id="SM01035">
    <property type="entry name" value="BOP1NT"/>
    <property type="match status" value="1"/>
</dbReference>
<dbReference type="InterPro" id="IPR036322">
    <property type="entry name" value="WD40_repeat_dom_sf"/>
</dbReference>
<dbReference type="GO" id="GO:0043021">
    <property type="term" value="F:ribonucleoprotein complex binding"/>
    <property type="evidence" value="ECO:0007669"/>
    <property type="project" value="UniProtKB-UniRule"/>
</dbReference>
<dbReference type="GO" id="GO:0030687">
    <property type="term" value="C:preribosome, large subunit precursor"/>
    <property type="evidence" value="ECO:0007669"/>
    <property type="project" value="UniProtKB-UniRule"/>
</dbReference>
<evidence type="ECO:0000256" key="3">
    <source>
        <dbReference type="ARBA" id="ARBA00022574"/>
    </source>
</evidence>
<dbReference type="PANTHER" id="PTHR17605:SF0">
    <property type="entry name" value="RIBOSOME BIOGENESIS PROTEIN BOP1"/>
    <property type="match status" value="1"/>
</dbReference>
<dbReference type="PROSITE" id="PS00678">
    <property type="entry name" value="WD_REPEATS_1"/>
    <property type="match status" value="1"/>
</dbReference>
<dbReference type="GO" id="GO:0000463">
    <property type="term" value="P:maturation of LSU-rRNA from tricistronic rRNA transcript (SSU-rRNA, 5.8S rRNA, LSU-rRNA)"/>
    <property type="evidence" value="ECO:0007669"/>
    <property type="project" value="UniProtKB-UniRule"/>
</dbReference>
<protein>
    <recommendedName>
        <fullName evidence="6">Ribosome biogenesis protein BOP1 homolog</fullName>
    </recommendedName>
</protein>
<feature type="compositionally biased region" description="Basic and acidic residues" evidence="8">
    <location>
        <begin position="143"/>
        <end position="156"/>
    </location>
</feature>
<dbReference type="FunFam" id="2.130.10.10:FF:000061">
    <property type="entry name" value="Ribosome biogenesis protein BOP1 homolog"/>
    <property type="match status" value="1"/>
</dbReference>
<dbReference type="Pfam" id="PF08145">
    <property type="entry name" value="BOP1NT"/>
    <property type="match status" value="1"/>
</dbReference>
<keyword evidence="3 7" id="KW-0853">WD repeat</keyword>
<keyword evidence="2 6" id="KW-0698">rRNA processing</keyword>
<dbReference type="PROSITE" id="PS50082">
    <property type="entry name" value="WD_REPEATS_2"/>
    <property type="match status" value="1"/>
</dbReference>
<dbReference type="SUPFAM" id="SSF50978">
    <property type="entry name" value="WD40 repeat-like"/>
    <property type="match status" value="1"/>
</dbReference>
<evidence type="ECO:0000256" key="2">
    <source>
        <dbReference type="ARBA" id="ARBA00022552"/>
    </source>
</evidence>
<proteinExistence type="inferred from homology"/>
<evidence type="ECO:0000259" key="9">
    <source>
        <dbReference type="SMART" id="SM01035"/>
    </source>
</evidence>
<dbReference type="PROSITE" id="PS50294">
    <property type="entry name" value="WD_REPEATS_REGION"/>
    <property type="match status" value="1"/>
</dbReference>
<dbReference type="Pfam" id="PF00400">
    <property type="entry name" value="WD40"/>
    <property type="match status" value="3"/>
</dbReference>
<dbReference type="PANTHER" id="PTHR17605">
    <property type="entry name" value="RIBOSOME BIOGENESIS PROTEIN BOP1 BLOCK OF PROLIFERATION 1 PROTEIN"/>
    <property type="match status" value="1"/>
</dbReference>
<dbReference type="EMBL" id="JBGBPQ010000007">
    <property type="protein sequence ID" value="KAL1521803.1"/>
    <property type="molecule type" value="Genomic_DNA"/>
</dbReference>
<evidence type="ECO:0000313" key="11">
    <source>
        <dbReference type="Proteomes" id="UP001515480"/>
    </source>
</evidence>
<feature type="domain" description="BOP1 N-terminal" evidence="9">
    <location>
        <begin position="195"/>
        <end position="454"/>
    </location>
</feature>
<dbReference type="InterPro" id="IPR019775">
    <property type="entry name" value="WD40_repeat_CS"/>
</dbReference>
<dbReference type="GO" id="GO:0070545">
    <property type="term" value="C:PeBoW complex"/>
    <property type="evidence" value="ECO:0007669"/>
    <property type="project" value="TreeGrafter"/>
</dbReference>
<dbReference type="SMART" id="SM00320">
    <property type="entry name" value="WD40"/>
    <property type="match status" value="7"/>
</dbReference>
<gene>
    <name evidence="10" type="ORF">AB1Y20_021456</name>
</gene>
<keyword evidence="4" id="KW-0677">Repeat</keyword>
<dbReference type="GO" id="GO:0000466">
    <property type="term" value="P:maturation of 5.8S rRNA from tricistronic rRNA transcript (SSU-rRNA, 5.8S rRNA, LSU-rRNA)"/>
    <property type="evidence" value="ECO:0007669"/>
    <property type="project" value="UniProtKB-UniRule"/>
</dbReference>
<comment type="function">
    <text evidence="6">Required for maturation of ribosomal RNAs and formation of the large ribosomal subunit.</text>
</comment>
<evidence type="ECO:0000256" key="8">
    <source>
        <dbReference type="SAM" id="MobiDB-lite"/>
    </source>
</evidence>
<evidence type="ECO:0000313" key="10">
    <source>
        <dbReference type="EMBL" id="KAL1521803.1"/>
    </source>
</evidence>
<dbReference type="InterPro" id="IPR028598">
    <property type="entry name" value="BOP1/Erb1"/>
</dbReference>
<dbReference type="InterPro" id="IPR001680">
    <property type="entry name" value="WD40_rpt"/>
</dbReference>
<accession>A0AB34JL95</accession>
<evidence type="ECO:0000256" key="4">
    <source>
        <dbReference type="ARBA" id="ARBA00022737"/>
    </source>
</evidence>
<comment type="similarity">
    <text evidence="6">Belongs to the WD repeat BOP1/ERB1 family.</text>
</comment>
<evidence type="ECO:0000256" key="6">
    <source>
        <dbReference type="HAMAP-Rule" id="MF_03027"/>
    </source>
</evidence>
<dbReference type="Proteomes" id="UP001515480">
    <property type="component" value="Unassembled WGS sequence"/>
</dbReference>
<reference evidence="10 11" key="1">
    <citation type="journal article" date="2024" name="Science">
        <title>Giant polyketide synthase enzymes in the biosynthesis of giant marine polyether toxins.</title>
        <authorList>
            <person name="Fallon T.R."/>
            <person name="Shende V.V."/>
            <person name="Wierzbicki I.H."/>
            <person name="Pendleton A.L."/>
            <person name="Watervoot N.F."/>
            <person name="Auber R.P."/>
            <person name="Gonzalez D.J."/>
            <person name="Wisecaver J.H."/>
            <person name="Moore B.S."/>
        </authorList>
    </citation>
    <scope>NUCLEOTIDE SEQUENCE [LARGE SCALE GENOMIC DNA]</scope>
    <source>
        <strain evidence="10 11">12B1</strain>
    </source>
</reference>
<keyword evidence="5 6" id="KW-0539">Nucleus</keyword>
<organism evidence="10 11">
    <name type="scientific">Prymnesium parvum</name>
    <name type="common">Toxic golden alga</name>
    <dbReference type="NCBI Taxonomy" id="97485"/>
    <lineage>
        <taxon>Eukaryota</taxon>
        <taxon>Haptista</taxon>
        <taxon>Haptophyta</taxon>
        <taxon>Prymnesiophyceae</taxon>
        <taxon>Prymnesiales</taxon>
        <taxon>Prymnesiaceae</taxon>
        <taxon>Prymnesium</taxon>
    </lineage>
</organism>
<evidence type="ECO:0000256" key="1">
    <source>
        <dbReference type="ARBA" id="ARBA00022517"/>
    </source>
</evidence>
<feature type="repeat" description="WD" evidence="7">
    <location>
        <begin position="461"/>
        <end position="502"/>
    </location>
</feature>
<feature type="compositionally biased region" description="Low complexity" evidence="8">
    <location>
        <begin position="36"/>
        <end position="51"/>
    </location>
</feature>
<dbReference type="Gene3D" id="2.130.10.10">
    <property type="entry name" value="YVTN repeat-like/Quinoprotein amine dehydrogenase"/>
    <property type="match status" value="1"/>
</dbReference>
<dbReference type="AlphaFoldDB" id="A0AB34JL95"/>
<dbReference type="InterPro" id="IPR015943">
    <property type="entry name" value="WD40/YVTN_repeat-like_dom_sf"/>
</dbReference>
<comment type="caution">
    <text evidence="10">The sequence shown here is derived from an EMBL/GenBank/DDBJ whole genome shotgun (WGS) entry which is preliminary data.</text>
</comment>
<keyword evidence="11" id="KW-1185">Reference proteome</keyword>
<dbReference type="GO" id="GO:0005654">
    <property type="term" value="C:nucleoplasm"/>
    <property type="evidence" value="ECO:0007669"/>
    <property type="project" value="UniProtKB-SubCell"/>
</dbReference>
<dbReference type="HAMAP" id="MF_03027">
    <property type="entry name" value="BOP1"/>
    <property type="match status" value="1"/>
</dbReference>
<sequence>MRLRSRAAAATPAAASVAEEGAPSARETRSRRKPVPEAVAPAADEAAPAEAGEVRPASAGGEEGAGGEAEQSGEDEEGEEEAGEEEAGEEEGEDSEDELEYYREDGEEDQEDEEDSDDETDDEEDGEHNDDEAEANGEGAEAVNEKADPDVPHDQAAEAETGEAGGEEDAKAEPETDSEDEMPINTIGNVPIEWYDDFDHVGYDLEGRKILRGARKDELDALIDRFDNPDAARTIHDYVHGVDVVLSDADLQLIRRIQKRRYPDPNMNPYTEMVISEYKDKMHPLSAAPPRKAPFVPSKHEAKQVMRMVMAMRSESYQKSVANRKKQEEKDKPNYTYLLWDEPHDEKHHKRLPAPKMPLPGNAESYNPPPEYLFTPEEKAAWDRMDPSDRPYNFTPQSYDALRKVPLYEPLIKERFERCLDLYLCPREQKQRLNIDPESLIPALPKPPELRPYPERLSTRFVGHTGRVYAVSVSPSGEWLLSASADGTVRLWEVANGHCARKLELGGEVRCVAWCPNGELDLAAATVGQHMVVFIPQSTVGDRHDRTRALMDAAASSESAWARPSAELRAQGVEWQERCVAHTKTATRVVWHHKGDYLASVAPDGASKAVLLHQVSKRTSGSPFSKSKGRIESVAFHPTKPHFFVATQRHIRVYNLVKQELLKKLNPSVKWISSIDVHAGGDNVICGSYDRRVIWFDMDLSTSPYKMMRSHQLAVRDVVYHPRLPLFASAADDAHIHIYHGRVYADLLSNPLIVPVKILRGHKVTDHIGVLSIAFHPTLPWLFSAAADGVIHLYTD</sequence>